<accession>A0ABQ9ZUG2</accession>
<dbReference type="EMBL" id="JAOYFB010000005">
    <property type="protein sequence ID" value="KAK4016391.1"/>
    <property type="molecule type" value="Genomic_DNA"/>
</dbReference>
<keyword evidence="2" id="KW-1185">Reference proteome</keyword>
<comment type="caution">
    <text evidence="1">The sequence shown here is derived from an EMBL/GenBank/DDBJ whole genome shotgun (WGS) entry which is preliminary data.</text>
</comment>
<name>A0ABQ9ZUG2_9CRUS</name>
<sequence length="91" mass="10333">MPAAHNRTCCVNISLASRTGQLSRKYRDESLGQSNKYRRLSEQSQKNDLISYVYRSLSDNPIRLPLQLESSCLPMRFGASNSLDIIRQNIG</sequence>
<protein>
    <submittedName>
        <fullName evidence="1">Uncharacterized protein</fullName>
    </submittedName>
</protein>
<proteinExistence type="predicted"/>
<organism evidence="1 2">
    <name type="scientific">Daphnia magna</name>
    <dbReference type="NCBI Taxonomy" id="35525"/>
    <lineage>
        <taxon>Eukaryota</taxon>
        <taxon>Metazoa</taxon>
        <taxon>Ecdysozoa</taxon>
        <taxon>Arthropoda</taxon>
        <taxon>Crustacea</taxon>
        <taxon>Branchiopoda</taxon>
        <taxon>Diplostraca</taxon>
        <taxon>Cladocera</taxon>
        <taxon>Anomopoda</taxon>
        <taxon>Daphniidae</taxon>
        <taxon>Daphnia</taxon>
    </lineage>
</organism>
<evidence type="ECO:0000313" key="1">
    <source>
        <dbReference type="EMBL" id="KAK4016391.1"/>
    </source>
</evidence>
<reference evidence="1 2" key="1">
    <citation type="journal article" date="2023" name="Nucleic Acids Res.">
        <title>The hologenome of Daphnia magna reveals possible DNA methylation and microbiome-mediated evolution of the host genome.</title>
        <authorList>
            <person name="Chaturvedi A."/>
            <person name="Li X."/>
            <person name="Dhandapani V."/>
            <person name="Marshall H."/>
            <person name="Kissane S."/>
            <person name="Cuenca-Cambronero M."/>
            <person name="Asole G."/>
            <person name="Calvet F."/>
            <person name="Ruiz-Romero M."/>
            <person name="Marangio P."/>
            <person name="Guigo R."/>
            <person name="Rago D."/>
            <person name="Mirbahai L."/>
            <person name="Eastwood N."/>
            <person name="Colbourne J.K."/>
            <person name="Zhou J."/>
            <person name="Mallon E."/>
            <person name="Orsini L."/>
        </authorList>
    </citation>
    <scope>NUCLEOTIDE SEQUENCE [LARGE SCALE GENOMIC DNA]</scope>
    <source>
        <strain evidence="1">LRV0_1</strain>
    </source>
</reference>
<evidence type="ECO:0000313" key="2">
    <source>
        <dbReference type="Proteomes" id="UP001234178"/>
    </source>
</evidence>
<gene>
    <name evidence="1" type="ORF">OUZ56_031342</name>
</gene>
<dbReference type="Proteomes" id="UP001234178">
    <property type="component" value="Unassembled WGS sequence"/>
</dbReference>